<feature type="non-terminal residue" evidence="1">
    <location>
        <position position="1"/>
    </location>
</feature>
<dbReference type="AlphaFoldDB" id="J9FEN2"/>
<feature type="non-terminal residue" evidence="1">
    <location>
        <position position="193"/>
    </location>
</feature>
<organism evidence="1">
    <name type="scientific">gut metagenome</name>
    <dbReference type="NCBI Taxonomy" id="749906"/>
    <lineage>
        <taxon>unclassified sequences</taxon>
        <taxon>metagenomes</taxon>
        <taxon>organismal metagenomes</taxon>
    </lineage>
</organism>
<dbReference type="EMBL" id="AMCI01007004">
    <property type="protein sequence ID" value="EJW93376.1"/>
    <property type="molecule type" value="Genomic_DNA"/>
</dbReference>
<gene>
    <name evidence="1" type="ORF">EVA_18517</name>
</gene>
<sequence>GKKEYRAYACKEPLPLGYTYDAFLSREAYEKLSVTEKQQALLQGVVLEHSSLPQVTPVFEDETMAYKVAPGEGCELSEGKIRVTKPGASLKVVFRGLPECETYLVVNGLDYEGLSPRELISEKEWEKMTQYEKNSVLHEESQWRYWKESKEASIGVSTLHANKRLRIFTNKYNAYSGKHNFLCNTGYQSEPCQ</sequence>
<accession>J9FEN2</accession>
<evidence type="ECO:0000313" key="1">
    <source>
        <dbReference type="EMBL" id="EJW93376.1"/>
    </source>
</evidence>
<protein>
    <submittedName>
        <fullName evidence="1">Bacterial membrane protein YfhO</fullName>
    </submittedName>
</protein>
<proteinExistence type="predicted"/>
<name>J9FEN2_9ZZZZ</name>
<reference evidence="1" key="1">
    <citation type="journal article" date="2012" name="PLoS ONE">
        <title>Gene sets for utilization of primary and secondary nutrition supplies in the distal gut of endangered iberian lynx.</title>
        <authorList>
            <person name="Alcaide M."/>
            <person name="Messina E."/>
            <person name="Richter M."/>
            <person name="Bargiela R."/>
            <person name="Peplies J."/>
            <person name="Huws S.A."/>
            <person name="Newbold C.J."/>
            <person name="Golyshin P.N."/>
            <person name="Simon M.A."/>
            <person name="Lopez G."/>
            <person name="Yakimov M.M."/>
            <person name="Ferrer M."/>
        </authorList>
    </citation>
    <scope>NUCLEOTIDE SEQUENCE</scope>
</reference>
<comment type="caution">
    <text evidence="1">The sequence shown here is derived from an EMBL/GenBank/DDBJ whole genome shotgun (WGS) entry which is preliminary data.</text>
</comment>